<keyword evidence="2" id="KW-1133">Transmembrane helix</keyword>
<accession>A0A398CK94</accession>
<evidence type="ECO:0000313" key="3">
    <source>
        <dbReference type="EMBL" id="RIE01298.1"/>
    </source>
</evidence>
<organism evidence="3 4">
    <name type="scientific">Cohnella faecalis</name>
    <dbReference type="NCBI Taxonomy" id="2315694"/>
    <lineage>
        <taxon>Bacteria</taxon>
        <taxon>Bacillati</taxon>
        <taxon>Bacillota</taxon>
        <taxon>Bacilli</taxon>
        <taxon>Bacillales</taxon>
        <taxon>Paenibacillaceae</taxon>
        <taxon>Cohnella</taxon>
    </lineage>
</organism>
<proteinExistence type="predicted"/>
<feature type="compositionally biased region" description="Basic and acidic residues" evidence="1">
    <location>
        <begin position="813"/>
        <end position="853"/>
    </location>
</feature>
<evidence type="ECO:0000256" key="2">
    <source>
        <dbReference type="SAM" id="Phobius"/>
    </source>
</evidence>
<keyword evidence="4" id="KW-1185">Reference proteome</keyword>
<feature type="transmembrane region" description="Helical" evidence="2">
    <location>
        <begin position="677"/>
        <end position="699"/>
    </location>
</feature>
<evidence type="ECO:0000313" key="4">
    <source>
        <dbReference type="Proteomes" id="UP000266340"/>
    </source>
</evidence>
<reference evidence="3 4" key="1">
    <citation type="submission" date="2018-09" db="EMBL/GenBank/DDBJ databases">
        <title>Cohnella cavernae sp. nov., isolated from a karst cave.</title>
        <authorList>
            <person name="Zhu H."/>
        </authorList>
    </citation>
    <scope>NUCLEOTIDE SEQUENCE [LARGE SCALE GENOMIC DNA]</scope>
    <source>
        <strain evidence="3 4">K2E09-144</strain>
    </source>
</reference>
<dbReference type="Proteomes" id="UP000266340">
    <property type="component" value="Unassembled WGS sequence"/>
</dbReference>
<dbReference type="RefSeq" id="WP_147355925.1">
    <property type="nucleotide sequence ID" value="NZ_JBHSOV010000041.1"/>
</dbReference>
<feature type="region of interest" description="Disordered" evidence="1">
    <location>
        <begin position="348"/>
        <end position="372"/>
    </location>
</feature>
<dbReference type="EMBL" id="QXJM01000040">
    <property type="protein sequence ID" value="RIE01298.1"/>
    <property type="molecule type" value="Genomic_DNA"/>
</dbReference>
<name>A0A398CK94_9BACL</name>
<protein>
    <recommendedName>
        <fullName evidence="5">Phage tail tape measure protein</fullName>
    </recommendedName>
</protein>
<evidence type="ECO:0008006" key="5">
    <source>
        <dbReference type="Google" id="ProtNLM"/>
    </source>
</evidence>
<comment type="caution">
    <text evidence="3">The sequence shown here is derived from an EMBL/GenBank/DDBJ whole genome shotgun (WGS) entry which is preliminary data.</text>
</comment>
<gene>
    <name evidence="3" type="ORF">D3H35_23225</name>
</gene>
<keyword evidence="2" id="KW-0472">Membrane</keyword>
<feature type="region of interest" description="Disordered" evidence="1">
    <location>
        <begin position="813"/>
        <end position="866"/>
    </location>
</feature>
<dbReference type="OrthoDB" id="1677957at2"/>
<feature type="compositionally biased region" description="Polar residues" evidence="1">
    <location>
        <begin position="348"/>
        <end position="365"/>
    </location>
</feature>
<sequence length="967" mass="104346">MATVSSSLQMFAQVSQTLNRAQKEIQRALGLARRLQQQLQQRMAVEIDTSGALSQLDGLKDRLESSFGETVVFNIFFDTGGIVQDYARVQQLLQTNLPVVEASIELYSEGAILDAEEARERIRSVTGQFWAIINVGPPEAGEIRTRLLTVLQVLNPAVTVRLVFDEIAANEQLHETINRIASTEASVKLTIDIGGVLAEVEQLRQHIASSGFSSIRVVLDRAMVEVALDSTQALSQAASVRVRIERQIGTVHAEVKITAVETSDFRNQIRTRLKGFTVKIKASLDTSQALAEMSALRGQLMAGIGSIRTTIQIQLPAALTVMFTNIQRLVMRLIAAVGRLRSAGIQLNGANRSARQSQDTPNQQKSEGKSEAGGLQARINGLLSAYQTLQDVGGFLSSSFGGAMDQLNLAEMFKAGTGSGDIGTAMFEKFKADAMAAGQDVNESLKGTLSFFSITQNTDQLTKLNSLANRLSAFDLEGGGIESAANVLKEAMSGDVGALSERFNMPQSSVQSFKIEELAKAGDMDGFLSAFDQLMEKQNMGQAAFDGMMDSPAKQMEALGNNMKTTLNDVGAAALTSLAPLIDKVNEFLQSGQITDFITNNWSAIETAIIGVTSALALWKIATIASNVALGIQNLLTTISAARSAYSTGATLAQVAATELATGAQIGFNAALLANPMTWIVIVIIALIAGIVLLVRWLINLWNTNDQFAGGLMQAWNMILNFFDQIPIFFTMVGNGIVNAFQSAGVLALQAIEAMINGAIDAINWLSETSNKILGTNFQIIQPVQISVQAEARAKAIKQAGIDEVNKMKQDAAAKAASREADRLKMLDDRKSKRALEQAEKAAKEQEAKDKAAPPDFSKWNQSHPANLNKAKTNETNGFSNQGRSANINRVNEVGTIGDKVEISSEDLKAMRELAEMKNIQNFVNLTPQISFGETHVRNESDIGTIITGIKSYLEEEFSSSVQGVYG</sequence>
<evidence type="ECO:0000256" key="1">
    <source>
        <dbReference type="SAM" id="MobiDB-lite"/>
    </source>
</evidence>
<dbReference type="AlphaFoldDB" id="A0A398CK94"/>
<keyword evidence="2" id="KW-0812">Transmembrane</keyword>